<dbReference type="SUPFAM" id="SSF55729">
    <property type="entry name" value="Acyl-CoA N-acyltransferases (Nat)"/>
    <property type="match status" value="1"/>
</dbReference>
<evidence type="ECO:0000256" key="1">
    <source>
        <dbReference type="ARBA" id="ARBA00022679"/>
    </source>
</evidence>
<dbReference type="InterPro" id="IPR000182">
    <property type="entry name" value="GNAT_dom"/>
</dbReference>
<evidence type="ECO:0000313" key="5">
    <source>
        <dbReference type="Proteomes" id="UP001232973"/>
    </source>
</evidence>
<dbReference type="Pfam" id="PF00583">
    <property type="entry name" value="Acetyltransf_1"/>
    <property type="match status" value="1"/>
</dbReference>
<comment type="caution">
    <text evidence="4">The sequence shown here is derived from an EMBL/GenBank/DDBJ whole genome shotgun (WGS) entry which is preliminary data.</text>
</comment>
<keyword evidence="5" id="KW-1185">Reference proteome</keyword>
<organism evidence="4 5">
    <name type="scientific">Alicyclobacillus cycloheptanicus</name>
    <dbReference type="NCBI Taxonomy" id="1457"/>
    <lineage>
        <taxon>Bacteria</taxon>
        <taxon>Bacillati</taxon>
        <taxon>Bacillota</taxon>
        <taxon>Bacilli</taxon>
        <taxon>Bacillales</taxon>
        <taxon>Alicyclobacillaceae</taxon>
        <taxon>Alicyclobacillus</taxon>
    </lineage>
</organism>
<evidence type="ECO:0000256" key="2">
    <source>
        <dbReference type="ARBA" id="ARBA00023315"/>
    </source>
</evidence>
<gene>
    <name evidence="4" type="ORF">J2S03_000333</name>
</gene>
<sequence length="131" mass="14426">MVTRGQVYRLTNLHALVCKVSGKLAGAATYRFDNTGCELMSLNALTQGSGVGTALVKAVEAEARKTGCRRLWLITSNDNLDALRFYQRRGFRITAVYPDAVDEARRMKPTIPLTGENGIEIHDEIELAKAL</sequence>
<name>A0ABT9XE05_9BACL</name>
<dbReference type="EMBL" id="JAUSTP010000001">
    <property type="protein sequence ID" value="MDQ0188529.1"/>
    <property type="molecule type" value="Genomic_DNA"/>
</dbReference>
<evidence type="ECO:0000313" key="4">
    <source>
        <dbReference type="EMBL" id="MDQ0188529.1"/>
    </source>
</evidence>
<dbReference type="InterPro" id="IPR016181">
    <property type="entry name" value="Acyl_CoA_acyltransferase"/>
</dbReference>
<dbReference type="CDD" id="cd04301">
    <property type="entry name" value="NAT_SF"/>
    <property type="match status" value="1"/>
</dbReference>
<dbReference type="PANTHER" id="PTHR43877">
    <property type="entry name" value="AMINOALKYLPHOSPHONATE N-ACETYLTRANSFERASE-RELATED-RELATED"/>
    <property type="match status" value="1"/>
</dbReference>
<keyword evidence="2" id="KW-0012">Acyltransferase</keyword>
<accession>A0ABT9XE05</accession>
<dbReference type="PROSITE" id="PS51186">
    <property type="entry name" value="GNAT"/>
    <property type="match status" value="1"/>
</dbReference>
<protein>
    <submittedName>
        <fullName evidence="4">GNAT superfamily N-acetyltransferase</fullName>
    </submittedName>
</protein>
<dbReference type="Proteomes" id="UP001232973">
    <property type="component" value="Unassembled WGS sequence"/>
</dbReference>
<dbReference type="RefSeq" id="WP_274455928.1">
    <property type="nucleotide sequence ID" value="NZ_CP067097.1"/>
</dbReference>
<feature type="domain" description="N-acetyltransferase" evidence="3">
    <location>
        <begin position="1"/>
        <end position="112"/>
    </location>
</feature>
<evidence type="ECO:0000259" key="3">
    <source>
        <dbReference type="PROSITE" id="PS51186"/>
    </source>
</evidence>
<proteinExistence type="predicted"/>
<dbReference type="Gene3D" id="3.40.630.30">
    <property type="match status" value="1"/>
</dbReference>
<reference evidence="4 5" key="1">
    <citation type="submission" date="2023-07" db="EMBL/GenBank/DDBJ databases">
        <title>Genomic Encyclopedia of Type Strains, Phase IV (KMG-IV): sequencing the most valuable type-strain genomes for metagenomic binning, comparative biology and taxonomic classification.</title>
        <authorList>
            <person name="Goeker M."/>
        </authorList>
    </citation>
    <scope>NUCLEOTIDE SEQUENCE [LARGE SCALE GENOMIC DNA]</scope>
    <source>
        <strain evidence="4 5">DSM 4006</strain>
    </source>
</reference>
<keyword evidence="1" id="KW-0808">Transferase</keyword>
<dbReference type="InterPro" id="IPR050832">
    <property type="entry name" value="Bact_Acetyltransf"/>
</dbReference>